<evidence type="ECO:0000313" key="10">
    <source>
        <dbReference type="Proteomes" id="UP000053611"/>
    </source>
</evidence>
<dbReference type="InterPro" id="IPR009286">
    <property type="entry name" value="Ins_P5_2-kin"/>
</dbReference>
<dbReference type="InterPro" id="IPR043001">
    <property type="entry name" value="IP5_2-K_N_lobe"/>
</dbReference>
<dbReference type="PANTHER" id="PTHR14456:SF2">
    <property type="entry name" value="INOSITOL-PENTAKISPHOSPHATE 2-KINASE"/>
    <property type="match status" value="1"/>
</dbReference>
<dbReference type="Gene3D" id="3.30.200.110">
    <property type="entry name" value="Inositol-pentakisphosphate 2-kinase, N-lobe"/>
    <property type="match status" value="1"/>
</dbReference>
<evidence type="ECO:0000256" key="3">
    <source>
        <dbReference type="ARBA" id="ARBA00014846"/>
    </source>
</evidence>
<comment type="domain">
    <text evidence="8">The EXKPK motif is conserved in inositol-pentakisphosphate 2-kinases of both family 1 and 2.</text>
</comment>
<evidence type="ECO:0000256" key="2">
    <source>
        <dbReference type="ARBA" id="ARBA00012023"/>
    </source>
</evidence>
<evidence type="ECO:0000256" key="6">
    <source>
        <dbReference type="ARBA" id="ARBA00022777"/>
    </source>
</evidence>
<organism evidence="9 10">
    <name type="scientific">Cutaneotrichosporon oleaginosum</name>
    <dbReference type="NCBI Taxonomy" id="879819"/>
    <lineage>
        <taxon>Eukaryota</taxon>
        <taxon>Fungi</taxon>
        <taxon>Dikarya</taxon>
        <taxon>Basidiomycota</taxon>
        <taxon>Agaricomycotina</taxon>
        <taxon>Tremellomycetes</taxon>
        <taxon>Trichosporonales</taxon>
        <taxon>Trichosporonaceae</taxon>
        <taxon>Cutaneotrichosporon</taxon>
    </lineage>
</organism>
<dbReference type="Proteomes" id="UP000053611">
    <property type="component" value="Unassembled WGS sequence"/>
</dbReference>
<dbReference type="OrthoDB" id="272370at2759"/>
<protein>
    <recommendedName>
        <fullName evidence="3 8">Inositol-pentakisphosphate 2-kinase</fullName>
        <ecNumber evidence="2 8">2.7.1.158</ecNumber>
    </recommendedName>
</protein>
<keyword evidence="6 8" id="KW-0418">Kinase</keyword>
<reference evidence="9 10" key="1">
    <citation type="submission" date="2015-03" db="EMBL/GenBank/DDBJ databases">
        <title>Genomics and transcriptomics of the oil-accumulating basidiomycete yeast T. oleaginosus allow insights into substrate utilization and the diverse evolutionary trajectories of mating systems in fungi.</title>
        <authorList>
            <consortium name="DOE Joint Genome Institute"/>
            <person name="Kourist R."/>
            <person name="Kracht O."/>
            <person name="Bracharz F."/>
            <person name="Lipzen A."/>
            <person name="Nolan M."/>
            <person name="Ohm R."/>
            <person name="Grigoriev I."/>
            <person name="Sun S."/>
            <person name="Heitman J."/>
            <person name="Bruck T."/>
            <person name="Nowrousian M."/>
        </authorList>
    </citation>
    <scope>NUCLEOTIDE SEQUENCE [LARGE SCALE GENOMIC DNA]</scope>
    <source>
        <strain evidence="9 10">IBC0246</strain>
    </source>
</reference>
<evidence type="ECO:0000256" key="1">
    <source>
        <dbReference type="ARBA" id="ARBA00001774"/>
    </source>
</evidence>
<keyword evidence="5 8" id="KW-0547">Nucleotide-binding</keyword>
<dbReference type="Pfam" id="PF06090">
    <property type="entry name" value="Ins_P5_2-kin"/>
    <property type="match status" value="1"/>
</dbReference>
<evidence type="ECO:0000256" key="8">
    <source>
        <dbReference type="RuleBase" id="RU364126"/>
    </source>
</evidence>
<dbReference type="GO" id="GO:0005634">
    <property type="term" value="C:nucleus"/>
    <property type="evidence" value="ECO:0007669"/>
    <property type="project" value="TreeGrafter"/>
</dbReference>
<dbReference type="EMBL" id="KQ087198">
    <property type="protein sequence ID" value="KLT43059.1"/>
    <property type="molecule type" value="Genomic_DNA"/>
</dbReference>
<dbReference type="PANTHER" id="PTHR14456">
    <property type="entry name" value="INOSITOL POLYPHOSPHATE KINASE 1"/>
    <property type="match status" value="1"/>
</dbReference>
<comment type="catalytic activity">
    <reaction evidence="1 8">
        <text>1D-myo-inositol 1,3,4,5,6-pentakisphosphate + ATP = 1D-myo-inositol hexakisphosphate + ADP + H(+)</text>
        <dbReference type="Rhea" id="RHEA:20313"/>
        <dbReference type="ChEBI" id="CHEBI:15378"/>
        <dbReference type="ChEBI" id="CHEBI:30616"/>
        <dbReference type="ChEBI" id="CHEBI:57733"/>
        <dbReference type="ChEBI" id="CHEBI:58130"/>
        <dbReference type="ChEBI" id="CHEBI:456216"/>
        <dbReference type="EC" id="2.7.1.158"/>
    </reaction>
</comment>
<name>A0A0J1B5S4_9TREE</name>
<evidence type="ECO:0000256" key="4">
    <source>
        <dbReference type="ARBA" id="ARBA00022679"/>
    </source>
</evidence>
<proteinExistence type="predicted"/>
<keyword evidence="7 8" id="KW-0067">ATP-binding</keyword>
<evidence type="ECO:0000256" key="5">
    <source>
        <dbReference type="ARBA" id="ARBA00022741"/>
    </source>
</evidence>
<dbReference type="GeneID" id="28980934"/>
<dbReference type="GO" id="GO:0032958">
    <property type="term" value="P:inositol phosphate biosynthetic process"/>
    <property type="evidence" value="ECO:0007669"/>
    <property type="project" value="TreeGrafter"/>
</dbReference>
<comment type="function">
    <text evidence="8">Phosphorylates Ins(1,3,4,5,6)P5 at position 2 to form Ins(1,2,3,4,5,6)P6 (InsP6 or phytate).</text>
</comment>
<dbReference type="STRING" id="879819.A0A0J1B5S4"/>
<dbReference type="GO" id="GO:0035299">
    <property type="term" value="F:inositol-1,3,4,5,6-pentakisphosphate 2-kinase activity"/>
    <property type="evidence" value="ECO:0007669"/>
    <property type="project" value="UniProtKB-EC"/>
</dbReference>
<gene>
    <name evidence="9" type="ORF">CC85DRAFT_244764</name>
</gene>
<dbReference type="EC" id="2.7.1.158" evidence="2 8"/>
<evidence type="ECO:0000256" key="7">
    <source>
        <dbReference type="ARBA" id="ARBA00022840"/>
    </source>
</evidence>
<accession>A0A0J1B5S4</accession>
<feature type="non-terminal residue" evidence="9">
    <location>
        <position position="396"/>
    </location>
</feature>
<evidence type="ECO:0000313" key="9">
    <source>
        <dbReference type="EMBL" id="KLT43059.1"/>
    </source>
</evidence>
<keyword evidence="4 8" id="KW-0808">Transferase</keyword>
<sequence>MDPVLARSAPTDWVYLGEGGAHVIFRYRGTNPALQGRAMRLVKTDGAAADAALRNTWAAELLPQLVPASLLATPTPTAVDSKWTRAVVTPTELMRPAERRAEGKPLAESVDYGRPAQLMDDLTCGMTGQKVLAIEIKPKWGFLPQAQHLHPPESIPIKTRNCRFCLHQHHRGEDVDGTVYCPIDLYSTDRSRVRKALDGLWAQWHSSAGDKNNLRVYVDGKMVLPPSAELIPTAHAGDLSDGTADFLIPLLEKSSALQQLKQLQSTLDATNISDLARQHSEAYPGNKPFESVAEPTAAELSSFVKLYLADPTAGARSPDAWTLRQREIAFMLSAIFKDCSMIVRAVLRNTGAGYELDEARSVVKIIDTDLKPLTNLGKWHALDEKLWRHWAETKGS</sequence>
<keyword evidence="10" id="KW-1185">Reference proteome</keyword>
<dbReference type="GO" id="GO:0005524">
    <property type="term" value="F:ATP binding"/>
    <property type="evidence" value="ECO:0007669"/>
    <property type="project" value="UniProtKB-KW"/>
</dbReference>
<dbReference type="AlphaFoldDB" id="A0A0J1B5S4"/>